<dbReference type="EMBL" id="JAXAFJ010000007">
    <property type="protein sequence ID" value="MDX6806789.1"/>
    <property type="molecule type" value="Genomic_DNA"/>
</dbReference>
<name>A0ABU4RPN7_9HYPH</name>
<sequence length="66" mass="7979">MPSTAIANFRYLPADRELDVTFLGTGRTYTYMDVEPETHEAFRQALSKGRFFNNRIRDRYKFRQRR</sequence>
<keyword evidence="3" id="KW-1185">Reference proteome</keyword>
<dbReference type="RefSeq" id="WP_319844915.1">
    <property type="nucleotide sequence ID" value="NZ_JAXAFJ010000007.1"/>
</dbReference>
<reference evidence="2 3" key="1">
    <citation type="submission" date="2023-11" db="EMBL/GenBank/DDBJ databases">
        <authorList>
            <person name="Bao R."/>
        </authorList>
    </citation>
    <scope>NUCLEOTIDE SEQUENCE [LARGE SCALE GENOMIC DNA]</scope>
    <source>
        <strain evidence="2 3">PJ23</strain>
    </source>
</reference>
<evidence type="ECO:0000259" key="1">
    <source>
        <dbReference type="Pfam" id="PF13619"/>
    </source>
</evidence>
<organism evidence="2 3">
    <name type="scientific">Terrihabitans rhizophilus</name>
    <dbReference type="NCBI Taxonomy" id="3092662"/>
    <lineage>
        <taxon>Bacteria</taxon>
        <taxon>Pseudomonadati</taxon>
        <taxon>Pseudomonadota</taxon>
        <taxon>Alphaproteobacteria</taxon>
        <taxon>Hyphomicrobiales</taxon>
        <taxon>Terrihabitans</taxon>
    </lineage>
</organism>
<protein>
    <submittedName>
        <fullName evidence="2">KTSC domain-containing protein</fullName>
    </submittedName>
</protein>
<feature type="domain" description="KTSC" evidence="1">
    <location>
        <begin position="3"/>
        <end position="60"/>
    </location>
</feature>
<dbReference type="Pfam" id="PF13619">
    <property type="entry name" value="KTSC"/>
    <property type="match status" value="1"/>
</dbReference>
<evidence type="ECO:0000313" key="3">
    <source>
        <dbReference type="Proteomes" id="UP001274321"/>
    </source>
</evidence>
<gene>
    <name evidence="2" type="ORF">SCD90_12005</name>
</gene>
<proteinExistence type="predicted"/>
<accession>A0ABU4RPN7</accession>
<dbReference type="Proteomes" id="UP001274321">
    <property type="component" value="Unassembled WGS sequence"/>
</dbReference>
<dbReference type="InterPro" id="IPR025309">
    <property type="entry name" value="KTSC_dom"/>
</dbReference>
<comment type="caution">
    <text evidence="2">The sequence shown here is derived from an EMBL/GenBank/DDBJ whole genome shotgun (WGS) entry which is preliminary data.</text>
</comment>
<evidence type="ECO:0000313" key="2">
    <source>
        <dbReference type="EMBL" id="MDX6806789.1"/>
    </source>
</evidence>